<protein>
    <submittedName>
        <fullName evidence="3">UPF0256 protein</fullName>
    </submittedName>
</protein>
<evidence type="ECO:0000313" key="4">
    <source>
        <dbReference type="Proteomes" id="UP000316242"/>
    </source>
</evidence>
<dbReference type="InterPro" id="IPR025559">
    <property type="entry name" value="Eis_dom"/>
</dbReference>
<evidence type="ECO:0000313" key="3">
    <source>
        <dbReference type="EMBL" id="GEC12820.1"/>
    </source>
</evidence>
<dbReference type="InterPro" id="IPR016181">
    <property type="entry name" value="Acyl_CoA_acyltransferase"/>
</dbReference>
<dbReference type="Proteomes" id="UP000316242">
    <property type="component" value="Unassembled WGS sequence"/>
</dbReference>
<dbReference type="Pfam" id="PF13527">
    <property type="entry name" value="Acetyltransf_9"/>
    <property type="match status" value="1"/>
</dbReference>
<organism evidence="3 4">
    <name type="scientific">Glutamicibacter nicotianae</name>
    <name type="common">Arthrobacter nicotianae</name>
    <dbReference type="NCBI Taxonomy" id="37929"/>
    <lineage>
        <taxon>Bacteria</taxon>
        <taxon>Bacillati</taxon>
        <taxon>Actinomycetota</taxon>
        <taxon>Actinomycetes</taxon>
        <taxon>Micrococcales</taxon>
        <taxon>Micrococcaceae</taxon>
        <taxon>Glutamicibacter</taxon>
    </lineage>
</organism>
<dbReference type="InterPro" id="IPR041380">
    <property type="entry name" value="Acetyltransf_17"/>
</dbReference>
<gene>
    <name evidence="3" type="ORF">ANI01nite_20230</name>
</gene>
<evidence type="ECO:0000259" key="1">
    <source>
        <dbReference type="Pfam" id="PF13530"/>
    </source>
</evidence>
<comment type="caution">
    <text evidence="3">The sequence shown here is derived from an EMBL/GenBank/DDBJ whole genome shotgun (WGS) entry which is preliminary data.</text>
</comment>
<feature type="domain" description="Eis-like acetyltransferase" evidence="2">
    <location>
        <begin position="221"/>
        <end position="315"/>
    </location>
</feature>
<name>A0ABQ0RM08_GLUNI</name>
<dbReference type="InterPro" id="IPR051554">
    <property type="entry name" value="Acetyltransferase_Eis"/>
</dbReference>
<evidence type="ECO:0000259" key="2">
    <source>
        <dbReference type="Pfam" id="PF17668"/>
    </source>
</evidence>
<proteinExistence type="predicted"/>
<dbReference type="Pfam" id="PF17668">
    <property type="entry name" value="Acetyltransf_17"/>
    <property type="match status" value="1"/>
</dbReference>
<sequence length="437" mass="48542">MRTEPQPQLETRTFQADARSGELDEAIKLFHRATGIGFYEQLPDEPNWKNYLDLTYAQKMRFCLVFDPHAEPHSRHATEPVHTYGAFPGLLNAGGGEPVPAHKITSVTVAPSYRRRGVLGRQITADLAYAQQEGFPLAALTASEATIYGRYGFEPATFQCRFTLKCAGGLKLRVQLPGKVVDADPARLEADYSALAVRAFERTFGSVDSTEYDNGYALGRWDNWETLDKPKNLRFAAYYDDAGQLGGFATYKFGGWDEPKAKLVVHKLIATSDAARIKLFEYLGNHDLVEEVHGQGPVADPLRQVLDNVRDYHVRSIEDSLWLRVLDVAAAFQVRGYQHDARLLLRVNDRMDLISGTYLFDVADARATVTRIDEGQSDPDLPLVALSEREVAGLYLGTVQLDQLLDSGRAELVGGAGAGNWRRAFSVAREGFTPHGF</sequence>
<accession>A0ABQ0RM08</accession>
<dbReference type="Pfam" id="PF13530">
    <property type="entry name" value="SCP2_2"/>
    <property type="match status" value="1"/>
</dbReference>
<dbReference type="EMBL" id="BJNE01000007">
    <property type="protein sequence ID" value="GEC12820.1"/>
    <property type="molecule type" value="Genomic_DNA"/>
</dbReference>
<keyword evidence="4" id="KW-1185">Reference proteome</keyword>
<dbReference type="SUPFAM" id="SSF55718">
    <property type="entry name" value="SCP-like"/>
    <property type="match status" value="1"/>
</dbReference>
<dbReference type="SUPFAM" id="SSF55729">
    <property type="entry name" value="Acyl-CoA N-acyltransferases (Nat)"/>
    <property type="match status" value="1"/>
</dbReference>
<dbReference type="Gene3D" id="3.40.630.30">
    <property type="match status" value="2"/>
</dbReference>
<feature type="domain" description="Enhanced intracellular survival protein" evidence="1">
    <location>
        <begin position="328"/>
        <end position="416"/>
    </location>
</feature>
<dbReference type="PANTHER" id="PTHR37817">
    <property type="entry name" value="N-ACETYLTRANSFERASE EIS"/>
    <property type="match status" value="1"/>
</dbReference>
<dbReference type="InterPro" id="IPR036527">
    <property type="entry name" value="SCP2_sterol-bd_dom_sf"/>
</dbReference>
<dbReference type="RefSeq" id="WP_170214623.1">
    <property type="nucleotide sequence ID" value="NZ_BAAAWM010000001.1"/>
</dbReference>
<dbReference type="Gene3D" id="3.30.1050.10">
    <property type="entry name" value="SCP2 sterol-binding domain"/>
    <property type="match status" value="1"/>
</dbReference>
<dbReference type="PANTHER" id="PTHR37817:SF1">
    <property type="entry name" value="N-ACETYLTRANSFERASE EIS"/>
    <property type="match status" value="1"/>
</dbReference>
<reference evidence="3 4" key="1">
    <citation type="submission" date="2019-06" db="EMBL/GenBank/DDBJ databases">
        <title>Whole genome shotgun sequence of Glutamicibacter nicotianae NBRC 14234.</title>
        <authorList>
            <person name="Hosoyama A."/>
            <person name="Uohara A."/>
            <person name="Ohji S."/>
            <person name="Ichikawa N."/>
        </authorList>
    </citation>
    <scope>NUCLEOTIDE SEQUENCE [LARGE SCALE GENOMIC DNA]</scope>
    <source>
        <strain evidence="3 4">NBRC 14234</strain>
    </source>
</reference>